<dbReference type="EMBL" id="CADCWM010000622">
    <property type="protein sequence ID" value="CAA9572658.1"/>
    <property type="molecule type" value="Genomic_DNA"/>
</dbReference>
<organism evidence="2">
    <name type="scientific">uncultured Thermomicrobiales bacterium</name>
    <dbReference type="NCBI Taxonomy" id="1645740"/>
    <lineage>
        <taxon>Bacteria</taxon>
        <taxon>Pseudomonadati</taxon>
        <taxon>Thermomicrobiota</taxon>
        <taxon>Thermomicrobia</taxon>
        <taxon>Thermomicrobiales</taxon>
        <taxon>environmental samples</taxon>
    </lineage>
</organism>
<proteinExistence type="predicted"/>
<feature type="region of interest" description="Disordered" evidence="1">
    <location>
        <begin position="1"/>
        <end position="99"/>
    </location>
</feature>
<accession>A0A6J4VG22</accession>
<evidence type="ECO:0000313" key="2">
    <source>
        <dbReference type="EMBL" id="CAA9572658.1"/>
    </source>
</evidence>
<feature type="compositionally biased region" description="Basic and acidic residues" evidence="1">
    <location>
        <begin position="58"/>
        <end position="76"/>
    </location>
</feature>
<evidence type="ECO:0000256" key="1">
    <source>
        <dbReference type="SAM" id="MobiDB-lite"/>
    </source>
</evidence>
<gene>
    <name evidence="2" type="ORF">AVDCRST_MAG88-2497</name>
</gene>
<protein>
    <submittedName>
        <fullName evidence="2">Uncharacterized protein</fullName>
    </submittedName>
</protein>
<sequence>DAHRRGRGLGPGATPPRGSRSRHGGAGCRRVGRRDLSSRFDAARRLGPQGARPAPLARGRDGDRCRLRDWAADRRAPRTPAPGASRGAGQFRDHARYSA</sequence>
<feature type="non-terminal residue" evidence="2">
    <location>
        <position position="99"/>
    </location>
</feature>
<dbReference type="AlphaFoldDB" id="A0A6J4VG22"/>
<feature type="compositionally biased region" description="Basic and acidic residues" evidence="1">
    <location>
        <begin position="33"/>
        <end position="44"/>
    </location>
</feature>
<name>A0A6J4VG22_9BACT</name>
<feature type="non-terminal residue" evidence="2">
    <location>
        <position position="1"/>
    </location>
</feature>
<reference evidence="2" key="1">
    <citation type="submission" date="2020-02" db="EMBL/GenBank/DDBJ databases">
        <authorList>
            <person name="Meier V. D."/>
        </authorList>
    </citation>
    <scope>NUCLEOTIDE SEQUENCE</scope>
    <source>
        <strain evidence="2">AVDCRST_MAG88</strain>
    </source>
</reference>